<proteinExistence type="predicted"/>
<accession>A0A1X2IAT1</accession>
<evidence type="ECO:0000313" key="2">
    <source>
        <dbReference type="EMBL" id="ORZ12850.1"/>
    </source>
</evidence>
<evidence type="ECO:0000313" key="3">
    <source>
        <dbReference type="Proteomes" id="UP000193560"/>
    </source>
</evidence>
<name>A0A1X2IAT1_9FUNG</name>
<protein>
    <submittedName>
        <fullName evidence="2">Uncharacterized protein</fullName>
    </submittedName>
</protein>
<dbReference type="EMBL" id="MCGE01000018">
    <property type="protein sequence ID" value="ORZ12850.1"/>
    <property type="molecule type" value="Genomic_DNA"/>
</dbReference>
<keyword evidence="3" id="KW-1185">Reference proteome</keyword>
<evidence type="ECO:0000256" key="1">
    <source>
        <dbReference type="SAM" id="Phobius"/>
    </source>
</evidence>
<keyword evidence="1" id="KW-0812">Transmembrane</keyword>
<gene>
    <name evidence="2" type="ORF">BCR42DRAFT_420103</name>
</gene>
<keyword evidence="1" id="KW-1133">Transmembrane helix</keyword>
<organism evidence="2 3">
    <name type="scientific">Absidia repens</name>
    <dbReference type="NCBI Taxonomy" id="90262"/>
    <lineage>
        <taxon>Eukaryota</taxon>
        <taxon>Fungi</taxon>
        <taxon>Fungi incertae sedis</taxon>
        <taxon>Mucoromycota</taxon>
        <taxon>Mucoromycotina</taxon>
        <taxon>Mucoromycetes</taxon>
        <taxon>Mucorales</taxon>
        <taxon>Cunninghamellaceae</taxon>
        <taxon>Absidia</taxon>
    </lineage>
</organism>
<sequence length="56" mass="6598">MVQQILKHVASSNTTMNCCSALKYFFILTQPIDDKIFWLILVTGLIYWIYFTTISY</sequence>
<comment type="caution">
    <text evidence="2">The sequence shown here is derived from an EMBL/GenBank/DDBJ whole genome shotgun (WGS) entry which is preliminary data.</text>
</comment>
<feature type="transmembrane region" description="Helical" evidence="1">
    <location>
        <begin position="36"/>
        <end position="54"/>
    </location>
</feature>
<dbReference type="AlphaFoldDB" id="A0A1X2IAT1"/>
<dbReference type="Proteomes" id="UP000193560">
    <property type="component" value="Unassembled WGS sequence"/>
</dbReference>
<keyword evidence="1" id="KW-0472">Membrane</keyword>
<reference evidence="2 3" key="1">
    <citation type="submission" date="2016-07" db="EMBL/GenBank/DDBJ databases">
        <title>Pervasive Adenine N6-methylation of Active Genes in Fungi.</title>
        <authorList>
            <consortium name="DOE Joint Genome Institute"/>
            <person name="Mondo S.J."/>
            <person name="Dannebaum R.O."/>
            <person name="Kuo R.C."/>
            <person name="Labutti K."/>
            <person name="Haridas S."/>
            <person name="Kuo A."/>
            <person name="Salamov A."/>
            <person name="Ahrendt S.R."/>
            <person name="Lipzen A."/>
            <person name="Sullivan W."/>
            <person name="Andreopoulos W.B."/>
            <person name="Clum A."/>
            <person name="Lindquist E."/>
            <person name="Daum C."/>
            <person name="Ramamoorthy G.K."/>
            <person name="Gryganskyi A."/>
            <person name="Culley D."/>
            <person name="Magnuson J.K."/>
            <person name="James T.Y."/>
            <person name="O'Malley M.A."/>
            <person name="Stajich J.E."/>
            <person name="Spatafora J.W."/>
            <person name="Visel A."/>
            <person name="Grigoriev I.V."/>
        </authorList>
    </citation>
    <scope>NUCLEOTIDE SEQUENCE [LARGE SCALE GENOMIC DNA]</scope>
    <source>
        <strain evidence="2 3">NRRL 1336</strain>
    </source>
</reference>